<feature type="domain" description="Cyclic nucleotide-binding" evidence="4">
    <location>
        <begin position="81"/>
        <end position="184"/>
    </location>
</feature>
<proteinExistence type="predicted"/>
<dbReference type="Gene3D" id="2.60.120.10">
    <property type="entry name" value="Jelly Rolls"/>
    <property type="match status" value="1"/>
</dbReference>
<keyword evidence="1" id="KW-0805">Transcription regulation</keyword>
<protein>
    <submittedName>
        <fullName evidence="6">Crp/Fnr family transcriptional regulator</fullName>
    </submittedName>
</protein>
<dbReference type="SUPFAM" id="SSF51206">
    <property type="entry name" value="cAMP-binding domain-like"/>
    <property type="match status" value="1"/>
</dbReference>
<dbReference type="InterPro" id="IPR000595">
    <property type="entry name" value="cNMP-bd_dom"/>
</dbReference>
<reference evidence="6 7" key="1">
    <citation type="submission" date="2019-02" db="EMBL/GenBank/DDBJ databases">
        <title>Kribbella capetownensis sp. nov. and Kribbella speibonae sp. nov., isolated from soil.</title>
        <authorList>
            <person name="Curtis S.M."/>
            <person name="Norton I."/>
            <person name="Everest G.J."/>
            <person name="Meyers P.R."/>
        </authorList>
    </citation>
    <scope>NUCLEOTIDE SEQUENCE [LARGE SCALE GENOMIC DNA]</scope>
    <source>
        <strain evidence="6 7">SK5</strain>
    </source>
</reference>
<dbReference type="PROSITE" id="PS50042">
    <property type="entry name" value="CNMP_BINDING_3"/>
    <property type="match status" value="1"/>
</dbReference>
<dbReference type="Pfam" id="PF13545">
    <property type="entry name" value="HTH_Crp_2"/>
    <property type="match status" value="1"/>
</dbReference>
<dbReference type="Pfam" id="PF00027">
    <property type="entry name" value="cNMP_binding"/>
    <property type="match status" value="1"/>
</dbReference>
<comment type="caution">
    <text evidence="6">The sequence shown here is derived from an EMBL/GenBank/DDBJ whole genome shotgun (WGS) entry which is preliminary data.</text>
</comment>
<evidence type="ECO:0000256" key="2">
    <source>
        <dbReference type="ARBA" id="ARBA00023125"/>
    </source>
</evidence>
<dbReference type="InterPro" id="IPR036390">
    <property type="entry name" value="WH_DNA-bd_sf"/>
</dbReference>
<keyword evidence="3" id="KW-0804">Transcription</keyword>
<dbReference type="CDD" id="cd00038">
    <property type="entry name" value="CAP_ED"/>
    <property type="match status" value="1"/>
</dbReference>
<gene>
    <name evidence="6" type="ORF">E0H58_01620</name>
</gene>
<dbReference type="Proteomes" id="UP000292385">
    <property type="component" value="Unassembled WGS sequence"/>
</dbReference>
<dbReference type="Gene3D" id="1.10.10.10">
    <property type="entry name" value="Winged helix-like DNA-binding domain superfamily/Winged helix DNA-binding domain"/>
    <property type="match status" value="1"/>
</dbReference>
<evidence type="ECO:0000259" key="5">
    <source>
        <dbReference type="PROSITE" id="PS51063"/>
    </source>
</evidence>
<feature type="domain" description="HTH crp-type" evidence="5">
    <location>
        <begin position="215"/>
        <end position="278"/>
    </location>
</feature>
<dbReference type="SMART" id="SM00419">
    <property type="entry name" value="HTH_CRP"/>
    <property type="match status" value="1"/>
</dbReference>
<evidence type="ECO:0000313" key="7">
    <source>
        <dbReference type="Proteomes" id="UP000292385"/>
    </source>
</evidence>
<sequence length="278" mass="29972">MVIVVTACIGPSSADNTGALSRAKPKPVLDCRPALTTSTTAITARDCCTQRTVGKGEAGRLYRLIHQNGPVTDYRLADVPLFAALAPEVCRKLEQLSSVRQVPRGTVLAVEGEPLDRLFVVHTGRVAAYRHSESGRQAHIRTDEAPVVVDKATAIAGDCHLFTWTVLADAMVRNLPREVFGELLRTEASVALQAARHLATQANQARDDYLTAATDSTQARVLQRLQSLSDPAGAVRLPDGQAGLADELGLTRVTVSRALHQLIDDGRISMRGRTIRLT</sequence>
<dbReference type="SUPFAM" id="SSF46785">
    <property type="entry name" value="Winged helix' DNA-binding domain"/>
    <property type="match status" value="1"/>
</dbReference>
<evidence type="ECO:0000259" key="4">
    <source>
        <dbReference type="PROSITE" id="PS50042"/>
    </source>
</evidence>
<dbReference type="InterPro" id="IPR014710">
    <property type="entry name" value="RmlC-like_jellyroll"/>
</dbReference>
<dbReference type="InterPro" id="IPR012318">
    <property type="entry name" value="HTH_CRP"/>
</dbReference>
<evidence type="ECO:0000256" key="3">
    <source>
        <dbReference type="ARBA" id="ARBA00023163"/>
    </source>
</evidence>
<dbReference type="EMBL" id="SJJY01000001">
    <property type="protein sequence ID" value="TCC26750.1"/>
    <property type="molecule type" value="Genomic_DNA"/>
</dbReference>
<keyword evidence="2" id="KW-0238">DNA-binding</keyword>
<evidence type="ECO:0000256" key="1">
    <source>
        <dbReference type="ARBA" id="ARBA00023015"/>
    </source>
</evidence>
<keyword evidence="7" id="KW-1185">Reference proteome</keyword>
<name>A0ABY2ABW6_9ACTN</name>
<evidence type="ECO:0000313" key="6">
    <source>
        <dbReference type="EMBL" id="TCC26750.1"/>
    </source>
</evidence>
<accession>A0ABY2ABW6</accession>
<dbReference type="InterPro" id="IPR018490">
    <property type="entry name" value="cNMP-bd_dom_sf"/>
</dbReference>
<dbReference type="InterPro" id="IPR036388">
    <property type="entry name" value="WH-like_DNA-bd_sf"/>
</dbReference>
<dbReference type="PROSITE" id="PS51063">
    <property type="entry name" value="HTH_CRP_2"/>
    <property type="match status" value="1"/>
</dbReference>
<organism evidence="6 7">
    <name type="scientific">Kribbella speibonae</name>
    <dbReference type="NCBI Taxonomy" id="1572660"/>
    <lineage>
        <taxon>Bacteria</taxon>
        <taxon>Bacillati</taxon>
        <taxon>Actinomycetota</taxon>
        <taxon>Actinomycetes</taxon>
        <taxon>Propionibacteriales</taxon>
        <taxon>Kribbellaceae</taxon>
        <taxon>Kribbella</taxon>
    </lineage>
</organism>